<comment type="cofactor">
    <cofactor evidence="1">
        <name>Zn(2+)</name>
        <dbReference type="ChEBI" id="CHEBI:29105"/>
    </cofactor>
</comment>
<keyword evidence="4 7" id="KW-0645">Protease</keyword>
<gene>
    <name evidence="7" type="ORF">SEMRO_1483_G276340.1</name>
</gene>
<dbReference type="GO" id="GO:0005524">
    <property type="term" value="F:ATP binding"/>
    <property type="evidence" value="ECO:0007669"/>
    <property type="project" value="UniProtKB-KW"/>
</dbReference>
<dbReference type="GO" id="GO:0046872">
    <property type="term" value="F:metal ion binding"/>
    <property type="evidence" value="ECO:0007669"/>
    <property type="project" value="UniProtKB-KW"/>
</dbReference>
<dbReference type="GO" id="GO:0004176">
    <property type="term" value="F:ATP-dependent peptidase activity"/>
    <property type="evidence" value="ECO:0007669"/>
    <property type="project" value="TreeGrafter"/>
</dbReference>
<dbReference type="InterPro" id="IPR027417">
    <property type="entry name" value="P-loop_NTPase"/>
</dbReference>
<comment type="caution">
    <text evidence="7">The sequence shown here is derived from an EMBL/GenBank/DDBJ whole genome shotgun (WGS) entry which is preliminary data.</text>
</comment>
<dbReference type="PANTHER" id="PTHR23076">
    <property type="entry name" value="METALLOPROTEASE M41 FTSH"/>
    <property type="match status" value="1"/>
</dbReference>
<keyword evidence="4 7" id="KW-0378">Hydrolase</keyword>
<dbReference type="SMART" id="SM00382">
    <property type="entry name" value="AAA"/>
    <property type="match status" value="1"/>
</dbReference>
<dbReference type="InterPro" id="IPR003960">
    <property type="entry name" value="ATPase_AAA_CS"/>
</dbReference>
<dbReference type="EMBL" id="CAICTM010001481">
    <property type="protein sequence ID" value="CAB9523999.1"/>
    <property type="molecule type" value="Genomic_DNA"/>
</dbReference>
<keyword evidence="5" id="KW-0547">Nucleotide-binding</keyword>
<dbReference type="Gene3D" id="1.10.8.60">
    <property type="match status" value="1"/>
</dbReference>
<dbReference type="GO" id="GO:0008237">
    <property type="term" value="F:metallopeptidase activity"/>
    <property type="evidence" value="ECO:0007669"/>
    <property type="project" value="UniProtKB-KW"/>
</dbReference>
<dbReference type="SUPFAM" id="SSF52540">
    <property type="entry name" value="P-loop containing nucleoside triphosphate hydrolases"/>
    <property type="match status" value="1"/>
</dbReference>
<evidence type="ECO:0000259" key="6">
    <source>
        <dbReference type="SMART" id="SM00382"/>
    </source>
</evidence>
<proteinExistence type="inferred from homology"/>
<dbReference type="OrthoDB" id="1413014at2759"/>
<dbReference type="GO" id="GO:0030163">
    <property type="term" value="P:protein catabolic process"/>
    <property type="evidence" value="ECO:0007669"/>
    <property type="project" value="TreeGrafter"/>
</dbReference>
<dbReference type="PROSITE" id="PS00674">
    <property type="entry name" value="AAA"/>
    <property type="match status" value="1"/>
</dbReference>
<organism evidence="7 8">
    <name type="scientific">Seminavis robusta</name>
    <dbReference type="NCBI Taxonomy" id="568900"/>
    <lineage>
        <taxon>Eukaryota</taxon>
        <taxon>Sar</taxon>
        <taxon>Stramenopiles</taxon>
        <taxon>Ochrophyta</taxon>
        <taxon>Bacillariophyta</taxon>
        <taxon>Bacillariophyceae</taxon>
        <taxon>Bacillariophycidae</taxon>
        <taxon>Naviculales</taxon>
        <taxon>Naviculaceae</taxon>
        <taxon>Seminavis</taxon>
    </lineage>
</organism>
<evidence type="ECO:0000256" key="3">
    <source>
        <dbReference type="ARBA" id="ARBA00022833"/>
    </source>
</evidence>
<evidence type="ECO:0000313" key="8">
    <source>
        <dbReference type="Proteomes" id="UP001153069"/>
    </source>
</evidence>
<protein>
    <submittedName>
        <fullName evidence="7">Metalloprotease FTSH (Partial)</fullName>
    </submittedName>
</protein>
<dbReference type="InterPro" id="IPR003593">
    <property type="entry name" value="AAA+_ATPase"/>
</dbReference>
<dbReference type="Gene3D" id="3.40.50.300">
    <property type="entry name" value="P-loop containing nucleotide triphosphate hydrolases"/>
    <property type="match status" value="1"/>
</dbReference>
<dbReference type="GO" id="GO:0005886">
    <property type="term" value="C:plasma membrane"/>
    <property type="evidence" value="ECO:0007669"/>
    <property type="project" value="TreeGrafter"/>
</dbReference>
<evidence type="ECO:0000313" key="7">
    <source>
        <dbReference type="EMBL" id="CAB9523999.1"/>
    </source>
</evidence>
<feature type="domain" description="AAA+ ATPase" evidence="6">
    <location>
        <begin position="84"/>
        <end position="229"/>
    </location>
</feature>
<evidence type="ECO:0000256" key="2">
    <source>
        <dbReference type="ARBA" id="ARBA00022723"/>
    </source>
</evidence>
<keyword evidence="2" id="KW-0479">Metal-binding</keyword>
<dbReference type="Pfam" id="PF17862">
    <property type="entry name" value="AAA_lid_3"/>
    <property type="match status" value="1"/>
</dbReference>
<dbReference type="PANTHER" id="PTHR23076:SF97">
    <property type="entry name" value="ATP-DEPENDENT ZINC METALLOPROTEASE YME1L1"/>
    <property type="match status" value="1"/>
</dbReference>
<sequence>LLLVYRMMKTHFGGEDINSKLFTNGTRRLSLWGLVMNGGSGDDDKEDRTTLADVAGLALVVEDMREVVSYLSNPTLYNAMGARPPKGVFLHGPPGSGKTLLARAIAGEAHCDSFTALSGSSFVEITTTTNSQQLEAQRPACAIIFIDEFDAVAKARSKDGFLGNDEREQTLNQLLTEMDGFDTGSSNKNNDSKDEQVTLIVIAASNRLDVIDEAVLRRFDRQIFVGYPDAQGREEILLVHAKKTKCSPNVDWTLLASDTYTDNFSGADLQNVVNHGALNAIREKRDVVEQSHLVQAAQRIQQQKAKVGRQSMPSFLTLID</sequence>
<keyword evidence="4 7" id="KW-0482">Metalloprotease</keyword>
<keyword evidence="5" id="KW-0067">ATP-binding</keyword>
<dbReference type="Proteomes" id="UP001153069">
    <property type="component" value="Unassembled WGS sequence"/>
</dbReference>
<feature type="non-terminal residue" evidence="7">
    <location>
        <position position="1"/>
    </location>
</feature>
<accession>A0A9N8ERH6</accession>
<comment type="similarity">
    <text evidence="5">Belongs to the AAA ATPase family.</text>
</comment>
<dbReference type="InterPro" id="IPR041569">
    <property type="entry name" value="AAA_lid_3"/>
</dbReference>
<dbReference type="GO" id="GO:0016887">
    <property type="term" value="F:ATP hydrolysis activity"/>
    <property type="evidence" value="ECO:0007669"/>
    <property type="project" value="InterPro"/>
</dbReference>
<reference evidence="7" key="1">
    <citation type="submission" date="2020-06" db="EMBL/GenBank/DDBJ databases">
        <authorList>
            <consortium name="Plant Systems Biology data submission"/>
        </authorList>
    </citation>
    <scope>NUCLEOTIDE SEQUENCE</scope>
    <source>
        <strain evidence="7">D6</strain>
    </source>
</reference>
<keyword evidence="3" id="KW-0862">Zinc</keyword>
<dbReference type="GO" id="GO:0006508">
    <property type="term" value="P:proteolysis"/>
    <property type="evidence" value="ECO:0007669"/>
    <property type="project" value="TreeGrafter"/>
</dbReference>
<keyword evidence="8" id="KW-1185">Reference proteome</keyword>
<dbReference type="InterPro" id="IPR003959">
    <property type="entry name" value="ATPase_AAA_core"/>
</dbReference>
<evidence type="ECO:0000256" key="1">
    <source>
        <dbReference type="ARBA" id="ARBA00001947"/>
    </source>
</evidence>
<dbReference type="Pfam" id="PF00004">
    <property type="entry name" value="AAA"/>
    <property type="match status" value="1"/>
</dbReference>
<name>A0A9N8ERH6_9STRA</name>
<evidence type="ECO:0000256" key="5">
    <source>
        <dbReference type="RuleBase" id="RU003651"/>
    </source>
</evidence>
<evidence type="ECO:0000256" key="4">
    <source>
        <dbReference type="ARBA" id="ARBA00023049"/>
    </source>
</evidence>
<dbReference type="AlphaFoldDB" id="A0A9N8ERH6"/>